<reference evidence="2" key="1">
    <citation type="journal article" date="2019" name="Int. J. Syst. Evol. Microbiol.">
        <title>The Global Catalogue of Microorganisms (GCM) 10K type strain sequencing project: providing services to taxonomists for standard genome sequencing and annotation.</title>
        <authorList>
            <consortium name="The Broad Institute Genomics Platform"/>
            <consortium name="The Broad Institute Genome Sequencing Center for Infectious Disease"/>
            <person name="Wu L."/>
            <person name="Ma J."/>
        </authorList>
    </citation>
    <scope>NUCLEOTIDE SEQUENCE [LARGE SCALE GENOMIC DNA]</scope>
    <source>
        <strain evidence="2">JCM 18287</strain>
    </source>
</reference>
<evidence type="ECO:0000313" key="2">
    <source>
        <dbReference type="Proteomes" id="UP001501692"/>
    </source>
</evidence>
<name>A0ABP9H249_9FLAO</name>
<proteinExistence type="predicted"/>
<evidence type="ECO:0000313" key="1">
    <source>
        <dbReference type="EMBL" id="GAA4960217.1"/>
    </source>
</evidence>
<accession>A0ABP9H249</accession>
<gene>
    <name evidence="1" type="ORF">GCM10023315_05130</name>
</gene>
<comment type="caution">
    <text evidence="1">The sequence shown here is derived from an EMBL/GenBank/DDBJ whole genome shotgun (WGS) entry which is preliminary data.</text>
</comment>
<dbReference type="Proteomes" id="UP001501692">
    <property type="component" value="Unassembled WGS sequence"/>
</dbReference>
<dbReference type="EMBL" id="BAABJK010000003">
    <property type="protein sequence ID" value="GAA4960217.1"/>
    <property type="molecule type" value="Genomic_DNA"/>
</dbReference>
<protein>
    <submittedName>
        <fullName evidence="1">Uncharacterized protein</fullName>
    </submittedName>
</protein>
<sequence>MILIPSCIFAQNKKVKERKISLVEEFTDDEYKMPDSILFYSGGHWEIEKYYNILYRKLSNEIRGIDGYYDYKFQENANIPIRINSFDDLKIKFNNNNYNAICVFALGDIDREFPNGYVNSIAICSYDFYMILLQSKTNKVLLKRKFRIIAKKIYYSENKRLAKYIVNELQKL</sequence>
<organism evidence="1 2">
    <name type="scientific">Algibacter aquimarinus</name>
    <dbReference type="NCBI Taxonomy" id="1136748"/>
    <lineage>
        <taxon>Bacteria</taxon>
        <taxon>Pseudomonadati</taxon>
        <taxon>Bacteroidota</taxon>
        <taxon>Flavobacteriia</taxon>
        <taxon>Flavobacteriales</taxon>
        <taxon>Flavobacteriaceae</taxon>
        <taxon>Algibacter</taxon>
    </lineage>
</organism>
<keyword evidence="2" id="KW-1185">Reference proteome</keyword>